<dbReference type="InterPro" id="IPR005151">
    <property type="entry name" value="Tail-specific_protease"/>
</dbReference>
<dbReference type="CDD" id="cd07560">
    <property type="entry name" value="Peptidase_S41_CPP"/>
    <property type="match status" value="1"/>
</dbReference>
<dbReference type="InterPro" id="IPR036034">
    <property type="entry name" value="PDZ_sf"/>
</dbReference>
<dbReference type="PANTHER" id="PTHR32060:SF30">
    <property type="entry name" value="CARBOXY-TERMINAL PROCESSING PROTEASE CTPA"/>
    <property type="match status" value="1"/>
</dbReference>
<dbReference type="GO" id="GO:0008236">
    <property type="term" value="F:serine-type peptidase activity"/>
    <property type="evidence" value="ECO:0007669"/>
    <property type="project" value="UniProtKB-KW"/>
</dbReference>
<name>A0A1M5DBK8_9BACT</name>
<dbReference type="AlphaFoldDB" id="A0A1M5DBK8"/>
<dbReference type="PROSITE" id="PS50106">
    <property type="entry name" value="PDZ"/>
    <property type="match status" value="1"/>
</dbReference>
<dbReference type="Pfam" id="PF00595">
    <property type="entry name" value="PDZ"/>
    <property type="match status" value="1"/>
</dbReference>
<evidence type="ECO:0000313" key="7">
    <source>
        <dbReference type="EMBL" id="SHF64326.1"/>
    </source>
</evidence>
<gene>
    <name evidence="7" type="ORF">SAMN05443144_11162</name>
</gene>
<dbReference type="InterPro" id="IPR004447">
    <property type="entry name" value="Peptidase_S41A"/>
</dbReference>
<organism evidence="7 8">
    <name type="scientific">Fodinibius roseus</name>
    <dbReference type="NCBI Taxonomy" id="1194090"/>
    <lineage>
        <taxon>Bacteria</taxon>
        <taxon>Pseudomonadati</taxon>
        <taxon>Balneolota</taxon>
        <taxon>Balneolia</taxon>
        <taxon>Balneolales</taxon>
        <taxon>Balneolaceae</taxon>
        <taxon>Fodinibius</taxon>
    </lineage>
</organism>
<keyword evidence="2 5" id="KW-0645">Protease</keyword>
<dbReference type="OrthoDB" id="9812068at2"/>
<evidence type="ECO:0000256" key="1">
    <source>
        <dbReference type="ARBA" id="ARBA00009179"/>
    </source>
</evidence>
<dbReference type="PANTHER" id="PTHR32060">
    <property type="entry name" value="TAIL-SPECIFIC PROTEASE"/>
    <property type="match status" value="1"/>
</dbReference>
<evidence type="ECO:0000256" key="4">
    <source>
        <dbReference type="ARBA" id="ARBA00022825"/>
    </source>
</evidence>
<dbReference type="GO" id="GO:0007165">
    <property type="term" value="P:signal transduction"/>
    <property type="evidence" value="ECO:0007669"/>
    <property type="project" value="TreeGrafter"/>
</dbReference>
<dbReference type="Pfam" id="PF03572">
    <property type="entry name" value="Peptidase_S41"/>
    <property type="match status" value="1"/>
</dbReference>
<evidence type="ECO:0000313" key="8">
    <source>
        <dbReference type="Proteomes" id="UP000184041"/>
    </source>
</evidence>
<dbReference type="InterPro" id="IPR001478">
    <property type="entry name" value="PDZ"/>
</dbReference>
<dbReference type="SMART" id="SM00228">
    <property type="entry name" value="PDZ"/>
    <property type="match status" value="1"/>
</dbReference>
<dbReference type="SMART" id="SM00245">
    <property type="entry name" value="TSPc"/>
    <property type="match status" value="1"/>
</dbReference>
<dbReference type="Proteomes" id="UP000184041">
    <property type="component" value="Unassembled WGS sequence"/>
</dbReference>
<keyword evidence="4 5" id="KW-0720">Serine protease</keyword>
<proteinExistence type="inferred from homology"/>
<comment type="similarity">
    <text evidence="1 5">Belongs to the peptidase S41A family.</text>
</comment>
<dbReference type="SUPFAM" id="SSF50156">
    <property type="entry name" value="PDZ domain-like"/>
    <property type="match status" value="1"/>
</dbReference>
<sequence length="632" mass="71361">MSAKKLLAPNVAILLALSIFWLAGVETVVKDGDKDQKNLKKYVQAQQRIIDNYVDPVDVTNLYKSSIRGLVSNLPDSTINLANTPLDTSFTDLNKVEDLGESIKLFEEAYRYMAETYPNVNMTSRTEDALEGMFRSLDPHSIYIEPKTSDAIEDEFAGKFQGVGIQFDVIDDTITVITAIAGGPSDQLGIRSGDRIIGINDSTSVGFSREQVVNTLRGPKGSEVDVTIKRPHVNELLEYTITRDDIPLYTVDTSYMLDDRTGYVKINRFAATTHEEFMDAMRGLEEKGMERIVLDLRGNPGGYLGQAIAISEEFFPKGTKIVSTKSRHTRFTSAYFSRRDGEYKDLPVITLVNKGSASASEIVSGAIQDHDRGLIVGQRTFGKGLVQQQYELIDSSKIRVTISKYYTPSGRLIQKPYSKKGGEEYAYEIYKREADAEGDVSEFVSHVSDTLKFSTDAGRTVYGGGGIVPDHIVQEDTSQSAAVFNYMQRKGIGFDYVREYLDDHGDAFRTKWEDDYERFREEFQWSEEDMNRVFNMLKENNLVVSNSDTLTEPDFKADTLYIPEGHWEEVSWMPGGVMKARLALQVWGQKKYFPVINDVFDNAIEKSMNMWDEVRQLKEYAANHTRMAEGEQ</sequence>
<dbReference type="EMBL" id="FQUS01000011">
    <property type="protein sequence ID" value="SHF64326.1"/>
    <property type="molecule type" value="Genomic_DNA"/>
</dbReference>
<evidence type="ECO:0000256" key="5">
    <source>
        <dbReference type="RuleBase" id="RU004404"/>
    </source>
</evidence>
<dbReference type="RefSeq" id="WP_073064027.1">
    <property type="nucleotide sequence ID" value="NZ_FQUS01000011.1"/>
</dbReference>
<dbReference type="InterPro" id="IPR029045">
    <property type="entry name" value="ClpP/crotonase-like_dom_sf"/>
</dbReference>
<evidence type="ECO:0000256" key="2">
    <source>
        <dbReference type="ARBA" id="ARBA00022670"/>
    </source>
</evidence>
<evidence type="ECO:0000259" key="6">
    <source>
        <dbReference type="PROSITE" id="PS50106"/>
    </source>
</evidence>
<dbReference type="GO" id="GO:0006508">
    <property type="term" value="P:proteolysis"/>
    <property type="evidence" value="ECO:0007669"/>
    <property type="project" value="UniProtKB-KW"/>
</dbReference>
<evidence type="ECO:0000256" key="3">
    <source>
        <dbReference type="ARBA" id="ARBA00022801"/>
    </source>
</evidence>
<dbReference type="Gene3D" id="3.90.226.10">
    <property type="entry name" value="2-enoyl-CoA Hydratase, Chain A, domain 1"/>
    <property type="match status" value="1"/>
</dbReference>
<dbReference type="GO" id="GO:0030288">
    <property type="term" value="C:outer membrane-bounded periplasmic space"/>
    <property type="evidence" value="ECO:0007669"/>
    <property type="project" value="TreeGrafter"/>
</dbReference>
<reference evidence="7 8" key="1">
    <citation type="submission" date="2016-11" db="EMBL/GenBank/DDBJ databases">
        <authorList>
            <person name="Jaros S."/>
            <person name="Januszkiewicz K."/>
            <person name="Wedrychowicz H."/>
        </authorList>
    </citation>
    <scope>NUCLEOTIDE SEQUENCE [LARGE SCALE GENOMIC DNA]</scope>
    <source>
        <strain evidence="7 8">DSM 21986</strain>
    </source>
</reference>
<feature type="domain" description="PDZ" evidence="6">
    <location>
        <begin position="141"/>
        <end position="217"/>
    </location>
</feature>
<accession>A0A1M5DBK8</accession>
<dbReference type="Gene3D" id="2.30.42.10">
    <property type="match status" value="1"/>
</dbReference>
<dbReference type="NCBIfam" id="TIGR00225">
    <property type="entry name" value="prc"/>
    <property type="match status" value="1"/>
</dbReference>
<dbReference type="STRING" id="1194090.SAMN05443144_11162"/>
<keyword evidence="8" id="KW-1185">Reference proteome</keyword>
<dbReference type="SUPFAM" id="SSF52096">
    <property type="entry name" value="ClpP/crotonase"/>
    <property type="match status" value="1"/>
</dbReference>
<protein>
    <submittedName>
        <fullName evidence="7">Carboxyl-terminal processing protease</fullName>
    </submittedName>
</protein>
<dbReference type="CDD" id="cd06782">
    <property type="entry name" value="cpPDZ_CPP-like"/>
    <property type="match status" value="1"/>
</dbReference>
<dbReference type="Gene3D" id="3.30.750.44">
    <property type="match status" value="1"/>
</dbReference>
<keyword evidence="3 5" id="KW-0378">Hydrolase</keyword>
<dbReference type="GO" id="GO:0004175">
    <property type="term" value="F:endopeptidase activity"/>
    <property type="evidence" value="ECO:0007669"/>
    <property type="project" value="TreeGrafter"/>
</dbReference>